<keyword evidence="2" id="KW-1185">Reference proteome</keyword>
<dbReference type="EMBL" id="VIVN01000013">
    <property type="protein sequence ID" value="TWD94550.1"/>
    <property type="molecule type" value="Genomic_DNA"/>
</dbReference>
<dbReference type="AlphaFoldDB" id="A0A561CU16"/>
<accession>A0A561CU16</accession>
<evidence type="ECO:0000313" key="1">
    <source>
        <dbReference type="EMBL" id="TWD94550.1"/>
    </source>
</evidence>
<sequence length="121" mass="13728">MMTKKNQFWKGILLGAIAGGVLSLLDKDTREAMKENVKRTSGKVGYIVRHPDEISEKVKGTAAKLKSTFETVSEDISFITDKVEELRELTPQVTEILKETKDTFIDNNEDEILNNVLRKEE</sequence>
<evidence type="ECO:0008006" key="3">
    <source>
        <dbReference type="Google" id="ProtNLM"/>
    </source>
</evidence>
<protein>
    <recommendedName>
        <fullName evidence="3">Gas vesicle protein</fullName>
    </recommendedName>
</protein>
<name>A0A561CU16_9BACI</name>
<reference evidence="1 2" key="1">
    <citation type="submission" date="2019-06" db="EMBL/GenBank/DDBJ databases">
        <title>Sorghum-associated microbial communities from plants grown in Nebraska, USA.</title>
        <authorList>
            <person name="Schachtman D."/>
        </authorList>
    </citation>
    <scope>NUCLEOTIDE SEQUENCE [LARGE SCALE GENOMIC DNA]</scope>
    <source>
        <strain evidence="1 2">2482</strain>
    </source>
</reference>
<organism evidence="1 2">
    <name type="scientific">Neobacillus bataviensis</name>
    <dbReference type="NCBI Taxonomy" id="220685"/>
    <lineage>
        <taxon>Bacteria</taxon>
        <taxon>Bacillati</taxon>
        <taxon>Bacillota</taxon>
        <taxon>Bacilli</taxon>
        <taxon>Bacillales</taxon>
        <taxon>Bacillaceae</taxon>
        <taxon>Neobacillus</taxon>
    </lineage>
</organism>
<proteinExistence type="predicted"/>
<evidence type="ECO:0000313" key="2">
    <source>
        <dbReference type="Proteomes" id="UP000319671"/>
    </source>
</evidence>
<dbReference type="Proteomes" id="UP000319671">
    <property type="component" value="Unassembled WGS sequence"/>
</dbReference>
<comment type="caution">
    <text evidence="1">The sequence shown here is derived from an EMBL/GenBank/DDBJ whole genome shotgun (WGS) entry which is preliminary data.</text>
</comment>
<gene>
    <name evidence="1" type="ORF">FB550_11383</name>
</gene>